<evidence type="ECO:0000259" key="3">
    <source>
        <dbReference type="Pfam" id="PF25888"/>
    </source>
</evidence>
<keyword evidence="5" id="KW-1185">Reference proteome</keyword>
<evidence type="ECO:0000313" key="5">
    <source>
        <dbReference type="Proteomes" id="UP001622612"/>
    </source>
</evidence>
<evidence type="ECO:0000313" key="4">
    <source>
        <dbReference type="EMBL" id="WYM97161.1"/>
    </source>
</evidence>
<feature type="domain" description="Replicative helicase loading/DNA remodeling protein DnaB N-terminal winged helix" evidence="3">
    <location>
        <begin position="6"/>
        <end position="181"/>
    </location>
</feature>
<organism evidence="4 5">
    <name type="scientific">Metamycoplasma faucium</name>
    <dbReference type="NCBI Taxonomy" id="56142"/>
    <lineage>
        <taxon>Bacteria</taxon>
        <taxon>Bacillati</taxon>
        <taxon>Mycoplasmatota</taxon>
        <taxon>Mycoplasmoidales</taxon>
        <taxon>Metamycoplasmataceae</taxon>
        <taxon>Metamycoplasma</taxon>
    </lineage>
</organism>
<comment type="similarity">
    <text evidence="1">Belongs to the DnaB/DnaD family.</text>
</comment>
<protein>
    <submittedName>
        <fullName evidence="4">DnaD domain protein</fullName>
    </submittedName>
</protein>
<name>A0ABZ2TL39_9BACT</name>
<gene>
    <name evidence="4" type="ORF">LQ356_03095</name>
</gene>
<feature type="domain" description="DnaB/C C-terminal" evidence="2">
    <location>
        <begin position="185"/>
        <end position="253"/>
    </location>
</feature>
<evidence type="ECO:0000256" key="1">
    <source>
        <dbReference type="ARBA" id="ARBA00093462"/>
    </source>
</evidence>
<dbReference type="EMBL" id="CP088155">
    <property type="protein sequence ID" value="WYM97161.1"/>
    <property type="molecule type" value="Genomic_DNA"/>
</dbReference>
<dbReference type="InterPro" id="IPR058660">
    <property type="entry name" value="WHD_DnaB"/>
</dbReference>
<dbReference type="Pfam" id="PF07261">
    <property type="entry name" value="DnaB_2"/>
    <property type="match status" value="1"/>
</dbReference>
<dbReference type="Pfam" id="PF25888">
    <property type="entry name" value="WHD_DnaB"/>
    <property type="match status" value="1"/>
</dbReference>
<dbReference type="RefSeq" id="WP_405311448.1">
    <property type="nucleotide sequence ID" value="NZ_CP088155.1"/>
</dbReference>
<accession>A0ABZ2TL39</accession>
<sequence length="301" mass="35271">MNCIFYLQNIDQVNNYDLDNLRIFYTPIVGHKSLLLYEHFVDLYNINLNINKKHNLQNTYKLLQINHDEFTKSREILEGLGLIKTFITNEGNYVIELKKPLNANQIANNDLISTMLIKKIGRELYEYLIKEKGAYNFKKKDLCNISKKCYEVFDLSDTAETEILPIDFEINNNYESAKLLNSFTYINKITNLEANKAQINMINNLKKLNFNDHAINLFINYSVEVNNSIVINYIEKIAKDYAKKDIFDANQIDTELAFAKSSKMINKDDEKYNNYYKNLINTNTDTLNIDILKLSNESNWD</sequence>
<reference evidence="4" key="1">
    <citation type="submission" date="2021-11" db="EMBL/GenBank/DDBJ databases">
        <title>The first genome sequence of unculturable Mycoplasma faucium obtained by de novo assembly of metagenomic reads.</title>
        <authorList>
            <person name="Sabat A.J."/>
            <person name="Bathoorn E."/>
            <person name="Akkerboom V."/>
            <person name="Friedrich A.W."/>
        </authorList>
    </citation>
    <scope>NUCLEOTIDE SEQUENCE [LARGE SCALE GENOMIC DNA]</scope>
    <source>
        <strain evidence="4">UMCG-MFM1</strain>
    </source>
</reference>
<evidence type="ECO:0000259" key="2">
    <source>
        <dbReference type="Pfam" id="PF07261"/>
    </source>
</evidence>
<dbReference type="Proteomes" id="UP001622612">
    <property type="component" value="Chromosome"/>
</dbReference>
<dbReference type="InterPro" id="IPR006343">
    <property type="entry name" value="DnaB/C_C"/>
</dbReference>
<proteinExistence type="inferred from homology"/>